<gene>
    <name evidence="1" type="ORF">SCALOS_LOCUS2813</name>
</gene>
<protein>
    <submittedName>
        <fullName evidence="1">11053_t:CDS:1</fullName>
    </submittedName>
</protein>
<dbReference type="Proteomes" id="UP000789860">
    <property type="component" value="Unassembled WGS sequence"/>
</dbReference>
<keyword evidence="2" id="KW-1185">Reference proteome</keyword>
<sequence>MADNTTKETIKLPWTPFSSDYLPSSCEKLPPHQYTFPRKFYLIGPKSRELTIFRWTYLTYSTVLKISWKLVSKDFCPYPSELLPFFQKIFNRYARRGVPDLSEWPVGYAPCWFWSVQPEDWGTVQMIIRISLKWMIHHIMKLKCPRVSQGRKKSDVLVAWMAGNCNPKNNRSDYVRELMKYITVHSFGICLHNQELPDDIREKYNIKKGETAYFREHTYEVKIDVFMRYKFVLAFENSNCESYVTEKVYDSLKSHTIPIYMGASDIDDFVPPNSIIKVTDFKMSKTSLIIFIKLLIIKHYMKVISNGKMIKLIRISV</sequence>
<name>A0ACA9KSF7_9GLOM</name>
<comment type="caution">
    <text evidence="1">The sequence shown here is derived from an EMBL/GenBank/DDBJ whole genome shotgun (WGS) entry which is preliminary data.</text>
</comment>
<reference evidence="1" key="1">
    <citation type="submission" date="2021-06" db="EMBL/GenBank/DDBJ databases">
        <authorList>
            <person name="Kallberg Y."/>
            <person name="Tangrot J."/>
            <person name="Rosling A."/>
        </authorList>
    </citation>
    <scope>NUCLEOTIDE SEQUENCE</scope>
    <source>
        <strain evidence="1">AU212A</strain>
    </source>
</reference>
<evidence type="ECO:0000313" key="2">
    <source>
        <dbReference type="Proteomes" id="UP000789860"/>
    </source>
</evidence>
<proteinExistence type="predicted"/>
<dbReference type="EMBL" id="CAJVPM010002682">
    <property type="protein sequence ID" value="CAG8490672.1"/>
    <property type="molecule type" value="Genomic_DNA"/>
</dbReference>
<feature type="non-terminal residue" evidence="1">
    <location>
        <position position="317"/>
    </location>
</feature>
<accession>A0ACA9KSF7</accession>
<evidence type="ECO:0000313" key="1">
    <source>
        <dbReference type="EMBL" id="CAG8490672.1"/>
    </source>
</evidence>
<organism evidence="1 2">
    <name type="scientific">Scutellospora calospora</name>
    <dbReference type="NCBI Taxonomy" id="85575"/>
    <lineage>
        <taxon>Eukaryota</taxon>
        <taxon>Fungi</taxon>
        <taxon>Fungi incertae sedis</taxon>
        <taxon>Mucoromycota</taxon>
        <taxon>Glomeromycotina</taxon>
        <taxon>Glomeromycetes</taxon>
        <taxon>Diversisporales</taxon>
        <taxon>Gigasporaceae</taxon>
        <taxon>Scutellospora</taxon>
    </lineage>
</organism>